<comment type="caution">
    <text evidence="13">The sequence shown here is derived from an EMBL/GenBank/DDBJ whole genome shotgun (WGS) entry which is preliminary data.</text>
</comment>
<dbReference type="Gene3D" id="1.20.1090.10">
    <property type="entry name" value="Dehydroquinate synthase-like - alpha domain"/>
    <property type="match status" value="1"/>
</dbReference>
<keyword evidence="4" id="KW-0547">Nucleotide-binding</keyword>
<reference evidence="13 14" key="1">
    <citation type="submission" date="2024-10" db="EMBL/GenBank/DDBJ databases">
        <title>The Natural Products Discovery Center: Release of the First 8490 Sequenced Strains for Exploring Actinobacteria Biosynthetic Diversity.</title>
        <authorList>
            <person name="Kalkreuter E."/>
            <person name="Kautsar S.A."/>
            <person name="Yang D."/>
            <person name="Bader C.D."/>
            <person name="Teijaro C.N."/>
            <person name="Fluegel L."/>
            <person name="Davis C.M."/>
            <person name="Simpson J.R."/>
            <person name="Lauterbach L."/>
            <person name="Steele A.D."/>
            <person name="Gui C."/>
            <person name="Meng S."/>
            <person name="Li G."/>
            <person name="Viehrig K."/>
            <person name="Ye F."/>
            <person name="Su P."/>
            <person name="Kiefer A.F."/>
            <person name="Nichols A."/>
            <person name="Cepeda A.J."/>
            <person name="Yan W."/>
            <person name="Fan B."/>
            <person name="Jiang Y."/>
            <person name="Adhikari A."/>
            <person name="Zheng C.-J."/>
            <person name="Schuster L."/>
            <person name="Cowan T.M."/>
            <person name="Smanski M.J."/>
            <person name="Chevrette M.G."/>
            <person name="De Carvalho L.P.S."/>
            <person name="Shen B."/>
        </authorList>
    </citation>
    <scope>NUCLEOTIDE SEQUENCE [LARGE SCALE GENOMIC DNA]</scope>
    <source>
        <strain evidence="13 14">NPDC003040</strain>
    </source>
</reference>
<dbReference type="PANTHER" id="PTHR43622:SF3">
    <property type="entry name" value="2-EPI-5-EPI-VALIOLONE SYNTHASE"/>
    <property type="match status" value="1"/>
</dbReference>
<dbReference type="EMBL" id="JBIAPI010000002">
    <property type="protein sequence ID" value="MFF3224122.1"/>
    <property type="molecule type" value="Genomic_DNA"/>
</dbReference>
<dbReference type="PANTHER" id="PTHR43622">
    <property type="entry name" value="3-DEHYDROQUINATE SYNTHASE"/>
    <property type="match status" value="1"/>
</dbReference>
<evidence type="ECO:0000259" key="12">
    <source>
        <dbReference type="Pfam" id="PF24621"/>
    </source>
</evidence>
<feature type="domain" description="3-dehydroquinate synthase C-terminal" evidence="12">
    <location>
        <begin position="187"/>
        <end position="323"/>
    </location>
</feature>
<evidence type="ECO:0000256" key="4">
    <source>
        <dbReference type="ARBA" id="ARBA00022741"/>
    </source>
</evidence>
<evidence type="ECO:0000313" key="13">
    <source>
        <dbReference type="EMBL" id="MFF3224122.1"/>
    </source>
</evidence>
<name>A0ABW6QTA4_9NOCA</name>
<feature type="domain" description="3-dehydroquinate synthase N-terminal" evidence="11">
    <location>
        <begin position="73"/>
        <end position="185"/>
    </location>
</feature>
<evidence type="ECO:0000256" key="8">
    <source>
        <dbReference type="ARBA" id="ARBA00023993"/>
    </source>
</evidence>
<evidence type="ECO:0000256" key="5">
    <source>
        <dbReference type="ARBA" id="ARBA00023027"/>
    </source>
</evidence>
<dbReference type="Proteomes" id="UP001601948">
    <property type="component" value="Unassembled WGS sequence"/>
</dbReference>
<proteinExistence type="predicted"/>
<accession>A0ABW6QTA4</accession>
<evidence type="ECO:0000259" key="11">
    <source>
        <dbReference type="Pfam" id="PF01761"/>
    </source>
</evidence>
<dbReference type="InterPro" id="IPR035872">
    <property type="entry name" value="EEVS-like"/>
</dbReference>
<evidence type="ECO:0000256" key="9">
    <source>
        <dbReference type="ARBA" id="ARBA00024060"/>
    </source>
</evidence>
<evidence type="ECO:0000256" key="7">
    <source>
        <dbReference type="ARBA" id="ARBA00023285"/>
    </source>
</evidence>
<sequence>MERLWAVSTTQSVSYSIKRTRRCLDLDNRDLANAVGTDNRRTLVVVDSMVMQLYGPRIAAYFDRYAANWTVLPVEASERRKNDETTGRILREFDRFGLSRRRDAVVAIGGGVLTDLVGFAASLYRRGVPYLRVPTTLLGMVDASVGVKTGINFNGRKNRLGTYFPASQTIVDPEFLATLPDRQIANGMAEVIKIALVKDSGLFDSVDRDYSTARGFATDATTSGPIIDAAITAILEELEHNLWEANLRRLADFGHTFSPGFELRAQPLLYHGEAVAIDIALTCLVARNRALIDEATFSRIVSVLTRIGLPISHGCITDEILQAGLADSVLHRDGAQNIPLLTRIGAAVFAQDISPKELVAAAESLRSLHSRLIGAWMP</sequence>
<dbReference type="InterPro" id="IPR030960">
    <property type="entry name" value="DHQS/DOIS_N"/>
</dbReference>
<dbReference type="InterPro" id="IPR056179">
    <property type="entry name" value="DHQS_C"/>
</dbReference>
<gene>
    <name evidence="13" type="ORF">ACFYV7_15120</name>
</gene>
<evidence type="ECO:0000313" key="14">
    <source>
        <dbReference type="Proteomes" id="UP001601948"/>
    </source>
</evidence>
<dbReference type="Pfam" id="PF24621">
    <property type="entry name" value="DHQS_C"/>
    <property type="match status" value="1"/>
</dbReference>
<dbReference type="EC" id="4.2.3.152" evidence="9"/>
<protein>
    <recommendedName>
        <fullName evidence="10">2-epi-5-epi-valiolone synthase</fullName>
        <ecNumber evidence="9">4.2.3.152</ecNumber>
    </recommendedName>
</protein>
<keyword evidence="3" id="KW-0479">Metal-binding</keyword>
<dbReference type="GO" id="GO:0016829">
    <property type="term" value="F:lyase activity"/>
    <property type="evidence" value="ECO:0007669"/>
    <property type="project" value="UniProtKB-KW"/>
</dbReference>
<dbReference type="RefSeq" id="WP_387717470.1">
    <property type="nucleotide sequence ID" value="NZ_JBIAPI010000002.1"/>
</dbReference>
<organism evidence="13 14">
    <name type="scientific">Nocardia suismassiliense</name>
    <dbReference type="NCBI Taxonomy" id="2077092"/>
    <lineage>
        <taxon>Bacteria</taxon>
        <taxon>Bacillati</taxon>
        <taxon>Actinomycetota</taxon>
        <taxon>Actinomycetes</taxon>
        <taxon>Mycobacteriales</taxon>
        <taxon>Nocardiaceae</taxon>
        <taxon>Nocardia</taxon>
    </lineage>
</organism>
<dbReference type="PIRSF" id="PIRSF001455">
    <property type="entry name" value="DHQ_synth"/>
    <property type="match status" value="1"/>
</dbReference>
<keyword evidence="14" id="KW-1185">Reference proteome</keyword>
<comment type="cofactor">
    <cofactor evidence="1">
        <name>NAD(+)</name>
        <dbReference type="ChEBI" id="CHEBI:57540"/>
    </cofactor>
</comment>
<comment type="cofactor">
    <cofactor evidence="2">
        <name>Co(2+)</name>
        <dbReference type="ChEBI" id="CHEBI:48828"/>
    </cofactor>
</comment>
<evidence type="ECO:0000256" key="6">
    <source>
        <dbReference type="ARBA" id="ARBA00023239"/>
    </source>
</evidence>
<evidence type="ECO:0000256" key="2">
    <source>
        <dbReference type="ARBA" id="ARBA00001941"/>
    </source>
</evidence>
<dbReference type="InterPro" id="IPR050071">
    <property type="entry name" value="Dehydroquinate_synthase"/>
</dbReference>
<evidence type="ECO:0000256" key="10">
    <source>
        <dbReference type="ARBA" id="ARBA00024092"/>
    </source>
</evidence>
<keyword evidence="5" id="KW-0520">NAD</keyword>
<dbReference type="Pfam" id="PF01761">
    <property type="entry name" value="DHQ_synthase"/>
    <property type="match status" value="1"/>
</dbReference>
<dbReference type="CDD" id="cd08199">
    <property type="entry name" value="EEVS"/>
    <property type="match status" value="1"/>
</dbReference>
<dbReference type="Gene3D" id="3.40.50.1970">
    <property type="match status" value="1"/>
</dbReference>
<keyword evidence="7" id="KW-0170">Cobalt</keyword>
<evidence type="ECO:0000256" key="1">
    <source>
        <dbReference type="ARBA" id="ARBA00001911"/>
    </source>
</evidence>
<evidence type="ECO:0000256" key="3">
    <source>
        <dbReference type="ARBA" id="ARBA00022723"/>
    </source>
</evidence>
<dbReference type="SUPFAM" id="SSF56796">
    <property type="entry name" value="Dehydroquinate synthase-like"/>
    <property type="match status" value="1"/>
</dbReference>
<dbReference type="InterPro" id="IPR030963">
    <property type="entry name" value="DHQ_synth_fam"/>
</dbReference>
<comment type="catalytic activity">
    <reaction evidence="8">
        <text>D-sedoheptulose 7-phosphate = 2-epi-5-epi-valiolone + phosphate</text>
        <dbReference type="Rhea" id="RHEA:44184"/>
        <dbReference type="ChEBI" id="CHEBI:43474"/>
        <dbReference type="ChEBI" id="CHEBI:57483"/>
        <dbReference type="ChEBI" id="CHEBI:84187"/>
        <dbReference type="EC" id="4.2.3.152"/>
    </reaction>
</comment>
<keyword evidence="6 13" id="KW-0456">Lyase</keyword>